<proteinExistence type="predicted"/>
<gene>
    <name evidence="1" type="ORF">RJT34_15849</name>
</gene>
<dbReference type="EMBL" id="JAYKXN010000004">
    <property type="protein sequence ID" value="KAK7292989.1"/>
    <property type="molecule type" value="Genomic_DNA"/>
</dbReference>
<evidence type="ECO:0000313" key="2">
    <source>
        <dbReference type="Proteomes" id="UP001359559"/>
    </source>
</evidence>
<organism evidence="1 2">
    <name type="scientific">Clitoria ternatea</name>
    <name type="common">Butterfly pea</name>
    <dbReference type="NCBI Taxonomy" id="43366"/>
    <lineage>
        <taxon>Eukaryota</taxon>
        <taxon>Viridiplantae</taxon>
        <taxon>Streptophyta</taxon>
        <taxon>Embryophyta</taxon>
        <taxon>Tracheophyta</taxon>
        <taxon>Spermatophyta</taxon>
        <taxon>Magnoliopsida</taxon>
        <taxon>eudicotyledons</taxon>
        <taxon>Gunneridae</taxon>
        <taxon>Pentapetalae</taxon>
        <taxon>rosids</taxon>
        <taxon>fabids</taxon>
        <taxon>Fabales</taxon>
        <taxon>Fabaceae</taxon>
        <taxon>Papilionoideae</taxon>
        <taxon>50 kb inversion clade</taxon>
        <taxon>NPAAA clade</taxon>
        <taxon>indigoferoid/millettioid clade</taxon>
        <taxon>Phaseoleae</taxon>
        <taxon>Clitoria</taxon>
    </lineage>
</organism>
<sequence length="141" mass="15484">MTQTLDLLSTKNALRHFAENIVPEVQGNDQIRLVRFKFAGHDLVVRVGDKKPLWYAHNRGYKHAREGFPHIGSEAKENDLGIEGTMVEVDKVRDSDKLVIFGDGVEVESVAGIEEAYVVVLAHEGVVEGSTMLSAAGKLSL</sequence>
<name>A0AAN9J963_CLITE</name>
<accession>A0AAN9J963</accession>
<keyword evidence="2" id="KW-1185">Reference proteome</keyword>
<protein>
    <submittedName>
        <fullName evidence="1">Uncharacterized protein</fullName>
    </submittedName>
</protein>
<dbReference type="Proteomes" id="UP001359559">
    <property type="component" value="Unassembled WGS sequence"/>
</dbReference>
<comment type="caution">
    <text evidence="1">The sequence shown here is derived from an EMBL/GenBank/DDBJ whole genome shotgun (WGS) entry which is preliminary data.</text>
</comment>
<evidence type="ECO:0000313" key="1">
    <source>
        <dbReference type="EMBL" id="KAK7292989.1"/>
    </source>
</evidence>
<dbReference type="AlphaFoldDB" id="A0AAN9J963"/>
<reference evidence="1 2" key="1">
    <citation type="submission" date="2024-01" db="EMBL/GenBank/DDBJ databases">
        <title>The genomes of 5 underutilized Papilionoideae crops provide insights into root nodulation and disease resistance.</title>
        <authorList>
            <person name="Yuan L."/>
        </authorList>
    </citation>
    <scope>NUCLEOTIDE SEQUENCE [LARGE SCALE GENOMIC DNA]</scope>
    <source>
        <strain evidence="1">LY-2023</strain>
        <tissue evidence="1">Leaf</tissue>
    </source>
</reference>